<evidence type="ECO:0000313" key="1">
    <source>
        <dbReference type="EMBL" id="KAH3869494.1"/>
    </source>
</evidence>
<evidence type="ECO:0000313" key="2">
    <source>
        <dbReference type="Proteomes" id="UP000828390"/>
    </source>
</evidence>
<organism evidence="1 2">
    <name type="scientific">Dreissena polymorpha</name>
    <name type="common">Zebra mussel</name>
    <name type="synonym">Mytilus polymorpha</name>
    <dbReference type="NCBI Taxonomy" id="45954"/>
    <lineage>
        <taxon>Eukaryota</taxon>
        <taxon>Metazoa</taxon>
        <taxon>Spiralia</taxon>
        <taxon>Lophotrochozoa</taxon>
        <taxon>Mollusca</taxon>
        <taxon>Bivalvia</taxon>
        <taxon>Autobranchia</taxon>
        <taxon>Heteroconchia</taxon>
        <taxon>Euheterodonta</taxon>
        <taxon>Imparidentia</taxon>
        <taxon>Neoheterodontei</taxon>
        <taxon>Myida</taxon>
        <taxon>Dreissenoidea</taxon>
        <taxon>Dreissenidae</taxon>
        <taxon>Dreissena</taxon>
    </lineage>
</organism>
<dbReference type="Proteomes" id="UP000828390">
    <property type="component" value="Unassembled WGS sequence"/>
</dbReference>
<proteinExistence type="predicted"/>
<comment type="caution">
    <text evidence="1">The sequence shown here is derived from an EMBL/GenBank/DDBJ whole genome shotgun (WGS) entry which is preliminary data.</text>
</comment>
<gene>
    <name evidence="1" type="ORF">DPMN_032663</name>
</gene>
<sequence>MLEMEHKPWKMYLPEQIDHTRSSRSFQPGSVAPPKCKTREHIGTFNQQVVWH</sequence>
<keyword evidence="2" id="KW-1185">Reference proteome</keyword>
<accession>A0A9D4M4D1</accession>
<dbReference type="EMBL" id="JAIWYP010000002">
    <property type="protein sequence ID" value="KAH3869494.1"/>
    <property type="molecule type" value="Genomic_DNA"/>
</dbReference>
<name>A0A9D4M4D1_DREPO</name>
<protein>
    <submittedName>
        <fullName evidence="1">Uncharacterized protein</fullName>
    </submittedName>
</protein>
<dbReference type="AlphaFoldDB" id="A0A9D4M4D1"/>
<reference evidence="1" key="1">
    <citation type="journal article" date="2019" name="bioRxiv">
        <title>The Genome of the Zebra Mussel, Dreissena polymorpha: A Resource for Invasive Species Research.</title>
        <authorList>
            <person name="McCartney M.A."/>
            <person name="Auch B."/>
            <person name="Kono T."/>
            <person name="Mallez S."/>
            <person name="Zhang Y."/>
            <person name="Obille A."/>
            <person name="Becker A."/>
            <person name="Abrahante J.E."/>
            <person name="Garbe J."/>
            <person name="Badalamenti J.P."/>
            <person name="Herman A."/>
            <person name="Mangelson H."/>
            <person name="Liachko I."/>
            <person name="Sullivan S."/>
            <person name="Sone E.D."/>
            <person name="Koren S."/>
            <person name="Silverstein K.A.T."/>
            <person name="Beckman K.B."/>
            <person name="Gohl D.M."/>
        </authorList>
    </citation>
    <scope>NUCLEOTIDE SEQUENCE</scope>
    <source>
        <strain evidence="1">Duluth1</strain>
        <tissue evidence="1">Whole animal</tissue>
    </source>
</reference>
<reference evidence="1" key="2">
    <citation type="submission" date="2020-11" db="EMBL/GenBank/DDBJ databases">
        <authorList>
            <person name="McCartney M.A."/>
            <person name="Auch B."/>
            <person name="Kono T."/>
            <person name="Mallez S."/>
            <person name="Becker A."/>
            <person name="Gohl D.M."/>
            <person name="Silverstein K.A.T."/>
            <person name="Koren S."/>
            <person name="Bechman K.B."/>
            <person name="Herman A."/>
            <person name="Abrahante J.E."/>
            <person name="Garbe J."/>
        </authorList>
    </citation>
    <scope>NUCLEOTIDE SEQUENCE</scope>
    <source>
        <strain evidence="1">Duluth1</strain>
        <tissue evidence="1">Whole animal</tissue>
    </source>
</reference>